<comment type="caution">
    <text evidence="2">The sequence shown here is derived from an EMBL/GenBank/DDBJ whole genome shotgun (WGS) entry which is preliminary data.</text>
</comment>
<evidence type="ECO:0000259" key="1">
    <source>
        <dbReference type="Pfam" id="PF24016"/>
    </source>
</evidence>
<reference evidence="2" key="1">
    <citation type="submission" date="2023-03" db="EMBL/GenBank/DDBJ databases">
        <title>Massive genome expansion in bonnet fungi (Mycena s.s.) driven by repeated elements and novel gene families across ecological guilds.</title>
        <authorList>
            <consortium name="Lawrence Berkeley National Laboratory"/>
            <person name="Harder C.B."/>
            <person name="Miyauchi S."/>
            <person name="Viragh M."/>
            <person name="Kuo A."/>
            <person name="Thoen E."/>
            <person name="Andreopoulos B."/>
            <person name="Lu D."/>
            <person name="Skrede I."/>
            <person name="Drula E."/>
            <person name="Henrissat B."/>
            <person name="Morin E."/>
            <person name="Kohler A."/>
            <person name="Barry K."/>
            <person name="LaButti K."/>
            <person name="Morin E."/>
            <person name="Salamov A."/>
            <person name="Lipzen A."/>
            <person name="Mereny Z."/>
            <person name="Hegedus B."/>
            <person name="Baldrian P."/>
            <person name="Stursova M."/>
            <person name="Weitz H."/>
            <person name="Taylor A."/>
            <person name="Grigoriev I.V."/>
            <person name="Nagy L.G."/>
            <person name="Martin F."/>
            <person name="Kauserud H."/>
        </authorList>
    </citation>
    <scope>NUCLEOTIDE SEQUENCE</scope>
    <source>
        <strain evidence="2">CBHHK067</strain>
    </source>
</reference>
<dbReference type="AlphaFoldDB" id="A0AAD7MAE3"/>
<feature type="domain" description="DUF7330" evidence="1">
    <location>
        <begin position="223"/>
        <end position="330"/>
    </location>
</feature>
<gene>
    <name evidence="2" type="ORF">B0H17DRAFT_1033663</name>
</gene>
<sequence length="388" mass="41692">MNTNHSEYTYPIPSDVDLVNRISQWPAKENPNSAFPYSAEVSFEFPLPSQTLLFLSQGALSAGDLRITTSSTVRPDFARVRITVSCHDEGVRDVAKVGLIKRKGGESGVGIFTPKYWVGQTWDRLYFNVKLALPQNTPSYLNNLTTDMSNFSHNVGPFKDIVNFGEISLTGSQGKIIVKDLGAQKVTFSTSNAPVEVDNLVALNAVVHSSNGPISGTYHVFDSLDLRTTNGSIKVAVGLTGDSNINASQTLTMRTSNDVLESAINLTASPGTKGNFRIKAGNSNGHLSTWIGSCPVGAVLSLDASTSNGSARVMLPTAYEGGFTLSTSNAMAEVRRLTPNEHDPAGRGRQRVLEMKTATKGVVYWDKINLGRGNVTLKSSNGPVSIYV</sequence>
<proteinExistence type="predicted"/>
<dbReference type="InterPro" id="IPR055754">
    <property type="entry name" value="DUF7330"/>
</dbReference>
<dbReference type="Proteomes" id="UP001221757">
    <property type="component" value="Unassembled WGS sequence"/>
</dbReference>
<evidence type="ECO:0000313" key="2">
    <source>
        <dbReference type="EMBL" id="KAJ7707699.1"/>
    </source>
</evidence>
<accession>A0AAD7MAE3</accession>
<organism evidence="2 3">
    <name type="scientific">Mycena rosella</name>
    <name type="common">Pink bonnet</name>
    <name type="synonym">Agaricus rosellus</name>
    <dbReference type="NCBI Taxonomy" id="1033263"/>
    <lineage>
        <taxon>Eukaryota</taxon>
        <taxon>Fungi</taxon>
        <taxon>Dikarya</taxon>
        <taxon>Basidiomycota</taxon>
        <taxon>Agaricomycotina</taxon>
        <taxon>Agaricomycetes</taxon>
        <taxon>Agaricomycetidae</taxon>
        <taxon>Agaricales</taxon>
        <taxon>Marasmiineae</taxon>
        <taxon>Mycenaceae</taxon>
        <taxon>Mycena</taxon>
    </lineage>
</organism>
<protein>
    <recommendedName>
        <fullName evidence="1">DUF7330 domain-containing protein</fullName>
    </recommendedName>
</protein>
<evidence type="ECO:0000313" key="3">
    <source>
        <dbReference type="Proteomes" id="UP001221757"/>
    </source>
</evidence>
<keyword evidence="3" id="KW-1185">Reference proteome</keyword>
<dbReference type="EMBL" id="JARKIE010000005">
    <property type="protein sequence ID" value="KAJ7707699.1"/>
    <property type="molecule type" value="Genomic_DNA"/>
</dbReference>
<name>A0AAD7MAE3_MYCRO</name>
<dbReference type="Pfam" id="PF24016">
    <property type="entry name" value="DUF7330"/>
    <property type="match status" value="1"/>
</dbReference>